<dbReference type="InterPro" id="IPR013128">
    <property type="entry name" value="Peptidase_C1A"/>
</dbReference>
<dbReference type="InterPro" id="IPR038765">
    <property type="entry name" value="Papain-like_cys_pep_sf"/>
</dbReference>
<comment type="similarity">
    <text evidence="1">Belongs to the peptidase C1 family.</text>
</comment>
<dbReference type="Gene3D" id="3.90.70.10">
    <property type="entry name" value="Cysteine proteinases"/>
    <property type="match status" value="1"/>
</dbReference>
<evidence type="ECO:0000313" key="9">
    <source>
        <dbReference type="Proteomes" id="UP000242715"/>
    </source>
</evidence>
<gene>
    <name evidence="8" type="ORF">TSUD_136530</name>
</gene>
<dbReference type="InterPro" id="IPR000668">
    <property type="entry name" value="Peptidase_C1A_C"/>
</dbReference>
<evidence type="ECO:0000256" key="2">
    <source>
        <dbReference type="ARBA" id="ARBA00022670"/>
    </source>
</evidence>
<keyword evidence="9" id="KW-1185">Reference proteome</keyword>
<dbReference type="GO" id="GO:0006508">
    <property type="term" value="P:proteolysis"/>
    <property type="evidence" value="ECO:0007669"/>
    <property type="project" value="UniProtKB-KW"/>
</dbReference>
<dbReference type="Proteomes" id="UP000242715">
    <property type="component" value="Unassembled WGS sequence"/>
</dbReference>
<feature type="non-terminal residue" evidence="8">
    <location>
        <position position="202"/>
    </location>
</feature>
<keyword evidence="4" id="KW-0788">Thiol protease</keyword>
<evidence type="ECO:0000313" key="8">
    <source>
        <dbReference type="EMBL" id="GAU40406.1"/>
    </source>
</evidence>
<name>A0A2Z6N9H8_TRISU</name>
<dbReference type="InterPro" id="IPR039417">
    <property type="entry name" value="Peptidase_C1A_papain-like"/>
</dbReference>
<dbReference type="PANTHER" id="PTHR12411">
    <property type="entry name" value="CYSTEINE PROTEASE FAMILY C1-RELATED"/>
    <property type="match status" value="1"/>
</dbReference>
<feature type="domain" description="Peptidase C1A papain C-terminal" evidence="7">
    <location>
        <begin position="49"/>
        <end position="202"/>
    </location>
</feature>
<evidence type="ECO:0000256" key="5">
    <source>
        <dbReference type="ARBA" id="ARBA00023157"/>
    </source>
</evidence>
<dbReference type="SUPFAM" id="SSF54001">
    <property type="entry name" value="Cysteine proteinases"/>
    <property type="match status" value="1"/>
</dbReference>
<reference evidence="9" key="1">
    <citation type="journal article" date="2017" name="Front. Plant Sci.">
        <title>Climate Clever Clovers: New Paradigm to Reduce the Environmental Footprint of Ruminants by Breeding Low Methanogenic Forages Utilizing Haplotype Variation.</title>
        <authorList>
            <person name="Kaur P."/>
            <person name="Appels R."/>
            <person name="Bayer P.E."/>
            <person name="Keeble-Gagnere G."/>
            <person name="Wang J."/>
            <person name="Hirakawa H."/>
            <person name="Shirasawa K."/>
            <person name="Vercoe P."/>
            <person name="Stefanova K."/>
            <person name="Durmic Z."/>
            <person name="Nichols P."/>
            <person name="Revell C."/>
            <person name="Isobe S.N."/>
            <person name="Edwards D."/>
            <person name="Erskine W."/>
        </authorList>
    </citation>
    <scope>NUCLEOTIDE SEQUENCE [LARGE SCALE GENOMIC DNA]</scope>
    <source>
        <strain evidence="9">cv. Daliak</strain>
    </source>
</reference>
<dbReference type="Gene3D" id="1.10.287.2250">
    <property type="match status" value="1"/>
</dbReference>
<organism evidence="8 9">
    <name type="scientific">Trifolium subterraneum</name>
    <name type="common">Subterranean clover</name>
    <dbReference type="NCBI Taxonomy" id="3900"/>
    <lineage>
        <taxon>Eukaryota</taxon>
        <taxon>Viridiplantae</taxon>
        <taxon>Streptophyta</taxon>
        <taxon>Embryophyta</taxon>
        <taxon>Tracheophyta</taxon>
        <taxon>Spermatophyta</taxon>
        <taxon>Magnoliopsida</taxon>
        <taxon>eudicotyledons</taxon>
        <taxon>Gunneridae</taxon>
        <taxon>Pentapetalae</taxon>
        <taxon>rosids</taxon>
        <taxon>fabids</taxon>
        <taxon>Fabales</taxon>
        <taxon>Fabaceae</taxon>
        <taxon>Papilionoideae</taxon>
        <taxon>50 kb inversion clade</taxon>
        <taxon>NPAAA clade</taxon>
        <taxon>Hologalegina</taxon>
        <taxon>IRL clade</taxon>
        <taxon>Trifolieae</taxon>
        <taxon>Trifolium</taxon>
    </lineage>
</organism>
<keyword evidence="6" id="KW-0732">Signal</keyword>
<evidence type="ECO:0000256" key="3">
    <source>
        <dbReference type="ARBA" id="ARBA00022801"/>
    </source>
</evidence>
<protein>
    <recommendedName>
        <fullName evidence="7">Peptidase C1A papain C-terminal domain-containing protein</fullName>
    </recommendedName>
</protein>
<sequence>MTIKKLLLIVLSIALVLELSESFDFHDKDVSSDESLWDLYERWRSHHTVSRNLDEKHKRFNVFKTNVMHDYLCWIKGSCWAFSTVVAVEGINQIKTNRLVPLSEQELIDCDTKENQGCNGGLMEYAFEYIKQKGGLTTESYYPYEANDGSCDATKENVPAVSIDGHENVPANDEDALLKAVANQPVSVAIDAGGSDFQFYSE</sequence>
<evidence type="ECO:0000256" key="4">
    <source>
        <dbReference type="ARBA" id="ARBA00022807"/>
    </source>
</evidence>
<evidence type="ECO:0000259" key="7">
    <source>
        <dbReference type="SMART" id="SM00645"/>
    </source>
</evidence>
<dbReference type="EMBL" id="DF973804">
    <property type="protein sequence ID" value="GAU40406.1"/>
    <property type="molecule type" value="Genomic_DNA"/>
</dbReference>
<accession>A0A2Z6N9H8</accession>
<dbReference type="Pfam" id="PF00112">
    <property type="entry name" value="Peptidase_C1"/>
    <property type="match status" value="1"/>
</dbReference>
<keyword evidence="2" id="KW-0645">Protease</keyword>
<feature type="signal peptide" evidence="6">
    <location>
        <begin position="1"/>
        <end position="22"/>
    </location>
</feature>
<dbReference type="GO" id="GO:0008234">
    <property type="term" value="F:cysteine-type peptidase activity"/>
    <property type="evidence" value="ECO:0007669"/>
    <property type="project" value="UniProtKB-KW"/>
</dbReference>
<evidence type="ECO:0000256" key="6">
    <source>
        <dbReference type="SAM" id="SignalP"/>
    </source>
</evidence>
<keyword evidence="3" id="KW-0378">Hydrolase</keyword>
<evidence type="ECO:0000256" key="1">
    <source>
        <dbReference type="ARBA" id="ARBA00008455"/>
    </source>
</evidence>
<dbReference type="AlphaFoldDB" id="A0A2Z6N9H8"/>
<dbReference type="OrthoDB" id="10253408at2759"/>
<feature type="chain" id="PRO_5018670330" description="Peptidase C1A papain C-terminal domain-containing protein" evidence="6">
    <location>
        <begin position="23"/>
        <end position="202"/>
    </location>
</feature>
<proteinExistence type="inferred from homology"/>
<keyword evidence="5" id="KW-1015">Disulfide bond</keyword>
<dbReference type="SMART" id="SM00645">
    <property type="entry name" value="Pept_C1"/>
    <property type="match status" value="1"/>
</dbReference>
<dbReference type="CDD" id="cd02248">
    <property type="entry name" value="Peptidase_C1A"/>
    <property type="match status" value="1"/>
</dbReference>